<keyword evidence="2" id="KW-0723">Serine/threonine-protein kinase</keyword>
<reference evidence="11 12" key="1">
    <citation type="submission" date="2019-04" db="EMBL/GenBank/DDBJ databases">
        <title>An improved genome assembly and genetic linkage map for asparagus bean, Vigna unguiculata ssp. sesquipedialis.</title>
        <authorList>
            <person name="Xia Q."/>
            <person name="Zhang R."/>
            <person name="Dong Y."/>
        </authorList>
    </citation>
    <scope>NUCLEOTIDE SEQUENCE [LARGE SCALE GENOMIC DNA]</scope>
    <source>
        <tissue evidence="11">Leaf</tissue>
    </source>
</reference>
<dbReference type="FunFam" id="1.10.510.10:FF:001864">
    <property type="entry name" value="Calcium-dependent protein kinase SK5"/>
    <property type="match status" value="1"/>
</dbReference>
<keyword evidence="8" id="KW-0067">ATP-binding</keyword>
<evidence type="ECO:0000259" key="9">
    <source>
        <dbReference type="PROSITE" id="PS50011"/>
    </source>
</evidence>
<protein>
    <submittedName>
        <fullName evidence="11">Calcium-dependent protein kinase</fullName>
    </submittedName>
</protein>
<dbReference type="GO" id="GO:0004674">
    <property type="term" value="F:protein serine/threonine kinase activity"/>
    <property type="evidence" value="ECO:0007669"/>
    <property type="project" value="UniProtKB-KW"/>
</dbReference>
<dbReference type="EMBL" id="CP039346">
    <property type="protein sequence ID" value="QCD84922.1"/>
    <property type="molecule type" value="Genomic_DNA"/>
</dbReference>
<evidence type="ECO:0000256" key="8">
    <source>
        <dbReference type="ARBA" id="ARBA00022840"/>
    </source>
</evidence>
<keyword evidence="4" id="KW-0808">Transferase</keyword>
<comment type="similarity">
    <text evidence="1">Belongs to the protein kinase superfamily. CAMK Ser/Thr protein kinase family. CaMK subfamily.</text>
</comment>
<dbReference type="GO" id="GO:0005509">
    <property type="term" value="F:calcium ion binding"/>
    <property type="evidence" value="ECO:0007669"/>
    <property type="project" value="InterPro"/>
</dbReference>
<keyword evidence="3" id="KW-0597">Phosphoprotein</keyword>
<evidence type="ECO:0000313" key="11">
    <source>
        <dbReference type="EMBL" id="QCD84922.1"/>
    </source>
</evidence>
<feature type="domain" description="Protein kinase" evidence="9">
    <location>
        <begin position="1"/>
        <end position="222"/>
    </location>
</feature>
<accession>A0A4D6L8U6</accession>
<dbReference type="GO" id="GO:0005524">
    <property type="term" value="F:ATP binding"/>
    <property type="evidence" value="ECO:0007669"/>
    <property type="project" value="UniProtKB-KW"/>
</dbReference>
<dbReference type="FunFam" id="1.10.238.10:FF:000291">
    <property type="entry name" value="Calcium-dependent protein kinase SK5"/>
    <property type="match status" value="1"/>
</dbReference>
<dbReference type="SMART" id="SM00220">
    <property type="entry name" value="S_TKc"/>
    <property type="match status" value="1"/>
</dbReference>
<sequence length="438" mass="48938">MAAKSSSSSTNVTVKAAWVLPHRTQNIREPENFLFDTVDEDAKLKATDFGLSVFYKPGGFWIQSECALVLTIFNLKWGGEIVAVIGGGLMNSLFQAYLFISWVVSVQDLILGRVFVMKGESFCDVVGSPYYVAPEVLRKLYGPESDVWSAGVILYILLSGVPPFWAETEPGIFKQILLGKLDFQSEPWPSISDSAKDLIRKMLDQNPKTRLTAHEVLRHPWIVDDSIAPDKPLDSAVLSRLKQFSAMNKLKKMALRVIAERLSEEEIGGLKELFKMIDTDNSGSITFDELKDGLKRVGSELMESEIKDLMDAADIDKSGTIDYGEFIAATVHLNKLEREENLVSAFSYFDKDGSGYITLDEIQQACKDFGLDDVHIDDMIKEIDQDNDGQIDYGEFTAMMRKGNGGIGRRTMRKTLNLRDAFGLVDNGSNQVIEGYFK</sequence>
<feature type="domain" description="EF-hand" evidence="10">
    <location>
        <begin position="301"/>
        <end position="336"/>
    </location>
</feature>
<dbReference type="Pfam" id="PF13499">
    <property type="entry name" value="EF-hand_7"/>
    <property type="match status" value="2"/>
</dbReference>
<dbReference type="PROSITE" id="PS00018">
    <property type="entry name" value="EF_HAND_1"/>
    <property type="match status" value="4"/>
</dbReference>
<organism evidence="11 12">
    <name type="scientific">Vigna unguiculata</name>
    <name type="common">Cowpea</name>
    <dbReference type="NCBI Taxonomy" id="3917"/>
    <lineage>
        <taxon>Eukaryota</taxon>
        <taxon>Viridiplantae</taxon>
        <taxon>Streptophyta</taxon>
        <taxon>Embryophyta</taxon>
        <taxon>Tracheophyta</taxon>
        <taxon>Spermatophyta</taxon>
        <taxon>Magnoliopsida</taxon>
        <taxon>eudicotyledons</taxon>
        <taxon>Gunneridae</taxon>
        <taxon>Pentapetalae</taxon>
        <taxon>rosids</taxon>
        <taxon>fabids</taxon>
        <taxon>Fabales</taxon>
        <taxon>Fabaceae</taxon>
        <taxon>Papilionoideae</taxon>
        <taxon>50 kb inversion clade</taxon>
        <taxon>NPAAA clade</taxon>
        <taxon>indigoferoid/millettioid clade</taxon>
        <taxon>Phaseoleae</taxon>
        <taxon>Vigna</taxon>
    </lineage>
</organism>
<dbReference type="Proteomes" id="UP000501690">
    <property type="component" value="Linkage Group LG2"/>
</dbReference>
<evidence type="ECO:0000256" key="4">
    <source>
        <dbReference type="ARBA" id="ARBA00022679"/>
    </source>
</evidence>
<feature type="domain" description="EF-hand" evidence="10">
    <location>
        <begin position="265"/>
        <end position="300"/>
    </location>
</feature>
<dbReference type="InterPro" id="IPR000719">
    <property type="entry name" value="Prot_kinase_dom"/>
</dbReference>
<dbReference type="InterPro" id="IPR011992">
    <property type="entry name" value="EF-hand-dom_pair"/>
</dbReference>
<keyword evidence="5" id="KW-0547">Nucleotide-binding</keyword>
<dbReference type="InterPro" id="IPR018247">
    <property type="entry name" value="EF_Hand_1_Ca_BS"/>
</dbReference>
<proteinExistence type="inferred from homology"/>
<evidence type="ECO:0000256" key="2">
    <source>
        <dbReference type="ARBA" id="ARBA00022527"/>
    </source>
</evidence>
<dbReference type="SMART" id="SM00054">
    <property type="entry name" value="EFh"/>
    <property type="match status" value="4"/>
</dbReference>
<evidence type="ECO:0000256" key="3">
    <source>
        <dbReference type="ARBA" id="ARBA00022553"/>
    </source>
</evidence>
<dbReference type="InterPro" id="IPR002048">
    <property type="entry name" value="EF_hand_dom"/>
</dbReference>
<dbReference type="SUPFAM" id="SSF56112">
    <property type="entry name" value="Protein kinase-like (PK-like)"/>
    <property type="match status" value="1"/>
</dbReference>
<dbReference type="FunFam" id="1.10.238.10:FF:000086">
    <property type="entry name" value="calcium-dependent protein kinase SK5"/>
    <property type="match status" value="1"/>
</dbReference>
<dbReference type="Gene3D" id="1.10.238.10">
    <property type="entry name" value="EF-hand"/>
    <property type="match status" value="2"/>
</dbReference>
<dbReference type="CDD" id="cd00051">
    <property type="entry name" value="EFh"/>
    <property type="match status" value="1"/>
</dbReference>
<dbReference type="InterPro" id="IPR050205">
    <property type="entry name" value="CDPK_Ser/Thr_kinases"/>
</dbReference>
<dbReference type="PROSITE" id="PS50222">
    <property type="entry name" value="EF_HAND_2"/>
    <property type="match status" value="4"/>
</dbReference>
<evidence type="ECO:0000313" key="12">
    <source>
        <dbReference type="Proteomes" id="UP000501690"/>
    </source>
</evidence>
<name>A0A4D6L8U6_VIGUN</name>
<evidence type="ECO:0000256" key="7">
    <source>
        <dbReference type="ARBA" id="ARBA00022837"/>
    </source>
</evidence>
<keyword evidence="7" id="KW-0106">Calcium</keyword>
<gene>
    <name evidence="11" type="ORF">DEO72_LG2g5280</name>
</gene>
<keyword evidence="12" id="KW-1185">Reference proteome</keyword>
<evidence type="ECO:0000256" key="5">
    <source>
        <dbReference type="ARBA" id="ARBA00022741"/>
    </source>
</evidence>
<evidence type="ECO:0000256" key="6">
    <source>
        <dbReference type="ARBA" id="ARBA00022777"/>
    </source>
</evidence>
<keyword evidence="6 11" id="KW-0418">Kinase</keyword>
<dbReference type="PROSITE" id="PS50011">
    <property type="entry name" value="PROTEIN_KINASE_DOM"/>
    <property type="match status" value="1"/>
</dbReference>
<dbReference type="PANTHER" id="PTHR24349">
    <property type="entry name" value="SERINE/THREONINE-PROTEIN KINASE"/>
    <property type="match status" value="1"/>
</dbReference>
<dbReference type="InterPro" id="IPR011009">
    <property type="entry name" value="Kinase-like_dom_sf"/>
</dbReference>
<dbReference type="Gene3D" id="1.10.510.10">
    <property type="entry name" value="Transferase(Phosphotransferase) domain 1"/>
    <property type="match status" value="1"/>
</dbReference>
<evidence type="ECO:0000259" key="10">
    <source>
        <dbReference type="PROSITE" id="PS50222"/>
    </source>
</evidence>
<dbReference type="Pfam" id="PF00069">
    <property type="entry name" value="Pkinase"/>
    <property type="match status" value="1"/>
</dbReference>
<evidence type="ECO:0000256" key="1">
    <source>
        <dbReference type="ARBA" id="ARBA00005354"/>
    </source>
</evidence>
<dbReference type="AlphaFoldDB" id="A0A4D6L8U6"/>
<feature type="domain" description="EF-hand" evidence="10">
    <location>
        <begin position="375"/>
        <end position="406"/>
    </location>
</feature>
<dbReference type="SUPFAM" id="SSF47473">
    <property type="entry name" value="EF-hand"/>
    <property type="match status" value="1"/>
</dbReference>
<feature type="domain" description="EF-hand" evidence="10">
    <location>
        <begin position="337"/>
        <end position="372"/>
    </location>
</feature>